<evidence type="ECO:0000256" key="1">
    <source>
        <dbReference type="SAM" id="MobiDB-lite"/>
    </source>
</evidence>
<evidence type="ECO:0000313" key="4">
    <source>
        <dbReference type="Proteomes" id="UP000747542"/>
    </source>
</evidence>
<dbReference type="OrthoDB" id="25887at2759"/>
<dbReference type="Proteomes" id="UP000747542">
    <property type="component" value="Unassembled WGS sequence"/>
</dbReference>
<dbReference type="AlphaFoldDB" id="A0A8J5JBQ6"/>
<organism evidence="3 4">
    <name type="scientific">Homarus americanus</name>
    <name type="common">American lobster</name>
    <dbReference type="NCBI Taxonomy" id="6706"/>
    <lineage>
        <taxon>Eukaryota</taxon>
        <taxon>Metazoa</taxon>
        <taxon>Ecdysozoa</taxon>
        <taxon>Arthropoda</taxon>
        <taxon>Crustacea</taxon>
        <taxon>Multicrustacea</taxon>
        <taxon>Malacostraca</taxon>
        <taxon>Eumalacostraca</taxon>
        <taxon>Eucarida</taxon>
        <taxon>Decapoda</taxon>
        <taxon>Pleocyemata</taxon>
        <taxon>Astacidea</taxon>
        <taxon>Nephropoidea</taxon>
        <taxon>Nephropidae</taxon>
        <taxon>Homarus</taxon>
    </lineage>
</organism>
<keyword evidence="4" id="KW-1185">Reference proteome</keyword>
<proteinExistence type="predicted"/>
<feature type="domain" description="UBX" evidence="2">
    <location>
        <begin position="6"/>
        <end position="63"/>
    </location>
</feature>
<reference evidence="3" key="1">
    <citation type="journal article" date="2021" name="Sci. Adv.">
        <title>The American lobster genome reveals insights on longevity, neural, and immune adaptations.</title>
        <authorList>
            <person name="Polinski J.M."/>
            <person name="Zimin A.V."/>
            <person name="Clark K.F."/>
            <person name="Kohn A.B."/>
            <person name="Sadowski N."/>
            <person name="Timp W."/>
            <person name="Ptitsyn A."/>
            <person name="Khanna P."/>
            <person name="Romanova D.Y."/>
            <person name="Williams P."/>
            <person name="Greenwood S.J."/>
            <person name="Moroz L.L."/>
            <person name="Walt D.R."/>
            <person name="Bodnar A.G."/>
        </authorList>
    </citation>
    <scope>NUCLEOTIDE SEQUENCE</scope>
    <source>
        <strain evidence="3">GMGI-L3</strain>
    </source>
</reference>
<dbReference type="Pfam" id="PF00789">
    <property type="entry name" value="UBX"/>
    <property type="match status" value="1"/>
</dbReference>
<feature type="region of interest" description="Disordered" evidence="1">
    <location>
        <begin position="132"/>
        <end position="163"/>
    </location>
</feature>
<feature type="non-terminal residue" evidence="3">
    <location>
        <position position="163"/>
    </location>
</feature>
<feature type="non-terminal residue" evidence="3">
    <location>
        <position position="1"/>
    </location>
</feature>
<comment type="caution">
    <text evidence="3">The sequence shown here is derived from an EMBL/GenBank/DDBJ whole genome shotgun (WGS) entry which is preliminary data.</text>
</comment>
<dbReference type="InterPro" id="IPR001012">
    <property type="entry name" value="UBX_dom"/>
</dbReference>
<protein>
    <submittedName>
        <fullName evidence="3">Putative UBX domain-containing protein</fullName>
    </submittedName>
</protein>
<accession>A0A8J5JBQ6</accession>
<evidence type="ECO:0000313" key="3">
    <source>
        <dbReference type="EMBL" id="KAG7153986.1"/>
    </source>
</evidence>
<evidence type="ECO:0000259" key="2">
    <source>
        <dbReference type="Pfam" id="PF00789"/>
    </source>
</evidence>
<gene>
    <name evidence="3" type="ORF">Hamer_G026750</name>
</gene>
<feature type="compositionally biased region" description="Pro residues" evidence="1">
    <location>
        <begin position="132"/>
        <end position="147"/>
    </location>
</feature>
<dbReference type="EMBL" id="JAHLQT010045856">
    <property type="protein sequence ID" value="KAG7153986.1"/>
    <property type="molecule type" value="Genomic_DNA"/>
</dbReference>
<name>A0A8J5JBQ6_HOMAM</name>
<sequence length="163" mass="17509">TETYLIKLKASDTLATLRSYLRSYRGDHEEFDIVRTYPYQVLDQGGATMAELGLTPNAALHLKPASRPHPPESLSLQTNTAPTAVSITSAMANSHTYNVSTLVSAAAGIQTSSTTTFTAPVSRRVPSPALPQIPPNLHPDLPPPPVPILCFPDSQDTTSDRES</sequence>